<dbReference type="EC" id="2.4.1.115" evidence="4"/>
<organism evidence="4 5">
    <name type="scientific">Ricinus communis</name>
    <name type="common">Castor bean</name>
    <dbReference type="NCBI Taxonomy" id="3988"/>
    <lineage>
        <taxon>Eukaryota</taxon>
        <taxon>Viridiplantae</taxon>
        <taxon>Streptophyta</taxon>
        <taxon>Embryophyta</taxon>
        <taxon>Tracheophyta</taxon>
        <taxon>Spermatophyta</taxon>
        <taxon>Magnoliopsida</taxon>
        <taxon>eudicotyledons</taxon>
        <taxon>Gunneridae</taxon>
        <taxon>Pentapetalae</taxon>
        <taxon>rosids</taxon>
        <taxon>fabids</taxon>
        <taxon>Malpighiales</taxon>
        <taxon>Euphorbiaceae</taxon>
        <taxon>Acalyphoideae</taxon>
        <taxon>Acalypheae</taxon>
        <taxon>Ricinus</taxon>
    </lineage>
</organism>
<sequence length="370" mass="41245">MAQGHMIPMIDIAKLLAKRGVIITIVTTPVNAARFKKTLARAQESDLSIRIIQLQFPCEESGLPKGCENIDLLPSSDIPKFMNFFTAANMLQEQVEILFQELMPRPSCIISDLCLPYTSHVACFFCAFVLSVSIMMLLKALIPLIQRAADLASFGVVINSFEELEPEYVEEYKKVRGGKVSCVGPVSLCNKDILDKAQRGNDASIAEHECLKWLDSQEPGSVVYVCLGSLCNVPPSQLVELGLGLEESEKPFLWVIRRNEKSKEIEKWILETGFEERIKGRGVGFLIHGFAPQVLKAGVSVGVERPMEWGEEEKIGILVKKEDVKKAVDMLMDEGEEGQARRERAKEIGNMAKRAVEEGGSSYRLYYNAN</sequence>
<dbReference type="EMBL" id="EQ973800">
    <property type="protein sequence ID" value="EEF46520.1"/>
    <property type="molecule type" value="Genomic_DNA"/>
</dbReference>
<dbReference type="GO" id="GO:0035251">
    <property type="term" value="F:UDP-glucosyltransferase activity"/>
    <property type="evidence" value="ECO:0000318"/>
    <property type="project" value="GO_Central"/>
</dbReference>
<proteinExistence type="inferred from homology"/>
<comment type="similarity">
    <text evidence="1">Belongs to the UDP-glycosyltransferase family.</text>
</comment>
<dbReference type="eggNOG" id="KOG1192">
    <property type="taxonomic scope" value="Eukaryota"/>
</dbReference>
<evidence type="ECO:0000256" key="1">
    <source>
        <dbReference type="ARBA" id="ARBA00009995"/>
    </source>
</evidence>
<dbReference type="PANTHER" id="PTHR48047">
    <property type="entry name" value="GLYCOSYLTRANSFERASE"/>
    <property type="match status" value="1"/>
</dbReference>
<protein>
    <submittedName>
        <fullName evidence="4">UDP-glucosyltransferase, putative</fullName>
        <ecNumber evidence="4">2.4.1.115</ecNumber>
    </submittedName>
</protein>
<accession>B9RQ32</accession>
<gene>
    <name evidence="4" type="ORF">RCOM_0952720</name>
</gene>
<dbReference type="AlphaFoldDB" id="B9RQ32"/>
<dbReference type="CDD" id="cd03784">
    <property type="entry name" value="GT1_Gtf-like"/>
    <property type="match status" value="1"/>
</dbReference>
<evidence type="ECO:0000256" key="2">
    <source>
        <dbReference type="ARBA" id="ARBA00022676"/>
    </source>
</evidence>
<evidence type="ECO:0000256" key="3">
    <source>
        <dbReference type="ARBA" id="ARBA00022679"/>
    </source>
</evidence>
<dbReference type="Proteomes" id="UP000008311">
    <property type="component" value="Unassembled WGS sequence"/>
</dbReference>
<dbReference type="InterPro" id="IPR002213">
    <property type="entry name" value="UDP_glucos_trans"/>
</dbReference>
<name>B9RQ32_RICCO</name>
<dbReference type="GO" id="GO:0047213">
    <property type="term" value="F:anthocyanidin 3-O-glucosyltransferase activity"/>
    <property type="evidence" value="ECO:0007669"/>
    <property type="project" value="UniProtKB-EC"/>
</dbReference>
<dbReference type="STRING" id="3988.B9RQ32"/>
<dbReference type="Gene3D" id="3.40.50.2000">
    <property type="entry name" value="Glycogen Phosphorylase B"/>
    <property type="match status" value="4"/>
</dbReference>
<keyword evidence="5" id="KW-1185">Reference proteome</keyword>
<dbReference type="InParanoid" id="B9RQ32"/>
<evidence type="ECO:0000313" key="4">
    <source>
        <dbReference type="EMBL" id="EEF46520.1"/>
    </source>
</evidence>
<keyword evidence="2 4" id="KW-0328">Glycosyltransferase</keyword>
<evidence type="ECO:0000313" key="5">
    <source>
        <dbReference type="Proteomes" id="UP000008311"/>
    </source>
</evidence>
<keyword evidence="3 4" id="KW-0808">Transferase</keyword>
<dbReference type="PANTHER" id="PTHR48047:SF241">
    <property type="entry name" value="GLYCOSYLTRANSFERASE"/>
    <property type="match status" value="1"/>
</dbReference>
<dbReference type="SUPFAM" id="SSF53756">
    <property type="entry name" value="UDP-Glycosyltransferase/glycogen phosphorylase"/>
    <property type="match status" value="1"/>
</dbReference>
<reference evidence="5" key="1">
    <citation type="journal article" date="2010" name="Nat. Biotechnol.">
        <title>Draft genome sequence of the oilseed species Ricinus communis.</title>
        <authorList>
            <person name="Chan A.P."/>
            <person name="Crabtree J."/>
            <person name="Zhao Q."/>
            <person name="Lorenzi H."/>
            <person name="Orvis J."/>
            <person name="Puiu D."/>
            <person name="Melake-Berhan A."/>
            <person name="Jones K.M."/>
            <person name="Redman J."/>
            <person name="Chen G."/>
            <person name="Cahoon E.B."/>
            <person name="Gedil M."/>
            <person name="Stanke M."/>
            <person name="Haas B.J."/>
            <person name="Wortman J.R."/>
            <person name="Fraser-Liggett C.M."/>
            <person name="Ravel J."/>
            <person name="Rabinowicz P.D."/>
        </authorList>
    </citation>
    <scope>NUCLEOTIDE SEQUENCE [LARGE SCALE GENOMIC DNA]</scope>
    <source>
        <strain evidence="5">cv. Hale</strain>
    </source>
</reference>